<evidence type="ECO:0000313" key="12">
    <source>
        <dbReference type="EMBL" id="KAB6144917.1"/>
    </source>
</evidence>
<dbReference type="SUPFAM" id="SSF52096">
    <property type="entry name" value="ClpP/crotonase"/>
    <property type="match status" value="1"/>
</dbReference>
<evidence type="ECO:0000313" key="22">
    <source>
        <dbReference type="Proteomes" id="UP000183040"/>
    </source>
</evidence>
<dbReference type="CDD" id="cd07560">
    <property type="entry name" value="Peptidase_S41_CPP"/>
    <property type="match status" value="1"/>
</dbReference>
<feature type="transmembrane region" description="Helical" evidence="7">
    <location>
        <begin position="12"/>
        <end position="29"/>
    </location>
</feature>
<dbReference type="Proteomes" id="UP000438288">
    <property type="component" value="Unassembled WGS sequence"/>
</dbReference>
<dbReference type="EMBL" id="WDER01000015">
    <property type="protein sequence ID" value="KAB6084325.1"/>
    <property type="molecule type" value="Genomic_DNA"/>
</dbReference>
<dbReference type="EMBL" id="NFLW01000029">
    <property type="protein sequence ID" value="OUQ65931.1"/>
    <property type="molecule type" value="Genomic_DNA"/>
</dbReference>
<evidence type="ECO:0000313" key="20">
    <source>
        <dbReference type="EMBL" id="SEB14783.1"/>
    </source>
</evidence>
<dbReference type="Proteomes" id="UP001197958">
    <property type="component" value="Unassembled WGS sequence"/>
</dbReference>
<dbReference type="SMART" id="SM00228">
    <property type="entry name" value="PDZ"/>
    <property type="match status" value="1"/>
</dbReference>
<evidence type="ECO:0000313" key="16">
    <source>
        <dbReference type="EMBL" id="RGK66773.1"/>
    </source>
</evidence>
<dbReference type="RefSeq" id="WP_008020856.1">
    <property type="nucleotide sequence ID" value="NZ_AP031409.1"/>
</dbReference>
<evidence type="ECO:0000313" key="23">
    <source>
        <dbReference type="Proteomes" id="UP000183766"/>
    </source>
</evidence>
<reference evidence="25 26" key="5">
    <citation type="submission" date="2018-08" db="EMBL/GenBank/DDBJ databases">
        <title>A genome reference for cultivated species of the human gut microbiota.</title>
        <authorList>
            <person name="Zou Y."/>
            <person name="Xue W."/>
            <person name="Luo G."/>
        </authorList>
    </citation>
    <scope>NUCLEOTIDE SEQUENCE [LARGE SCALE GENOMIC DNA]</scope>
    <source>
        <strain evidence="17 26">AF14-7</strain>
        <strain evidence="19 28">AF38-2</strain>
        <strain evidence="18 27">AF39-6AC</strain>
        <strain evidence="16 25">TF10-34</strain>
    </source>
</reference>
<dbReference type="Pfam" id="PF03572">
    <property type="entry name" value="Peptidase_S41"/>
    <property type="match status" value="1"/>
</dbReference>
<keyword evidence="7" id="KW-1133">Transmembrane helix</keyword>
<comment type="similarity">
    <text evidence="1 5">Belongs to the peptidase S41A family.</text>
</comment>
<dbReference type="EMBL" id="QSQU01000003">
    <property type="protein sequence ID" value="RGK66773.1"/>
    <property type="molecule type" value="Genomic_DNA"/>
</dbReference>
<accession>A0A174GQN8</accession>
<dbReference type="EMBL" id="JAIWWW010000046">
    <property type="protein sequence ID" value="MCA4525598.1"/>
    <property type="molecule type" value="Genomic_DNA"/>
</dbReference>
<dbReference type="Proteomes" id="UP000327007">
    <property type="component" value="Unassembled WGS sequence"/>
</dbReference>
<dbReference type="SMART" id="SM00245">
    <property type="entry name" value="TSPc"/>
    <property type="match status" value="1"/>
</dbReference>
<evidence type="ECO:0000313" key="10">
    <source>
        <dbReference type="EMBL" id="KAB6084325.1"/>
    </source>
</evidence>
<dbReference type="Proteomes" id="UP000474077">
    <property type="component" value="Unassembled WGS sequence"/>
</dbReference>
<keyword evidence="4 5" id="KW-0720">Serine protease</keyword>
<reference evidence="9" key="6">
    <citation type="journal article" date="2019" name="bioRxiv">
        <title>Acquired interbacterial defense systems protect against interspecies antagonism in the human gut microbiome.</title>
        <authorList>
            <person name="Ross B.D."/>
            <person name="Verster A.J."/>
            <person name="Radey M.C."/>
            <person name="Schmidtke D.T."/>
            <person name="Pope C.E."/>
            <person name="Hoffman L.R."/>
            <person name="Hajjar A.M."/>
            <person name="Peterson S.B."/>
            <person name="Borenstein E."/>
            <person name="Mougous J.D."/>
        </authorList>
    </citation>
    <scope>NUCLEOTIDE SEQUENCE</scope>
    <source>
        <strain evidence="9">H204</strain>
    </source>
</reference>
<evidence type="ECO:0000313" key="11">
    <source>
        <dbReference type="EMBL" id="KAB6130208.1"/>
    </source>
</evidence>
<dbReference type="GO" id="GO:0004175">
    <property type="term" value="F:endopeptidase activity"/>
    <property type="evidence" value="ECO:0007669"/>
    <property type="project" value="TreeGrafter"/>
</dbReference>
<dbReference type="PROSITE" id="PS50106">
    <property type="entry name" value="PDZ"/>
    <property type="match status" value="1"/>
</dbReference>
<reference evidence="22 23" key="1">
    <citation type="submission" date="2016-10" db="EMBL/GenBank/DDBJ databases">
        <authorList>
            <person name="de Groot N.N."/>
        </authorList>
    </citation>
    <scope>NUCLEOTIDE SEQUENCE [LARGE SCALE GENOMIC DNA]</scope>
    <source>
        <strain evidence="21 23">NLAE-zl-C202</strain>
        <strain evidence="20 22">NLAE-zl-G339</strain>
    </source>
</reference>
<evidence type="ECO:0000313" key="9">
    <source>
        <dbReference type="EMBL" id="KAA9045690.1"/>
    </source>
</evidence>
<dbReference type="InterPro" id="IPR004447">
    <property type="entry name" value="Peptidase_S41A"/>
</dbReference>
<dbReference type="EMBL" id="FNRP01000038">
    <property type="protein sequence ID" value="SEB14783.1"/>
    <property type="molecule type" value="Genomic_DNA"/>
</dbReference>
<dbReference type="FunFam" id="3.90.226.10:FF:000029">
    <property type="entry name" value="Peptidase, S41 family"/>
    <property type="match status" value="1"/>
</dbReference>
<keyword evidence="3 5" id="KW-0378">Hydrolase</keyword>
<reference evidence="14" key="9">
    <citation type="submission" date="2023-08" db="EMBL/GenBank/DDBJ databases">
        <title>Mucin Metabolism Genes Underlie the Key Renovations of Bacteroides xylanisolvens Genomes in Captive Great Apes.</title>
        <authorList>
            <person name="Nishida A.H."/>
        </authorList>
    </citation>
    <scope>NUCLEOTIDE SEQUENCE</scope>
    <source>
        <strain evidence="14">P19.10B</strain>
    </source>
</reference>
<dbReference type="NCBIfam" id="TIGR00225">
    <property type="entry name" value="prc"/>
    <property type="match status" value="1"/>
</dbReference>
<dbReference type="Proteomes" id="UP000183766">
    <property type="component" value="Unassembled WGS sequence"/>
</dbReference>
<proteinExistence type="inferred from homology"/>
<dbReference type="Proteomes" id="UP000284495">
    <property type="component" value="Unassembled WGS sequence"/>
</dbReference>
<reference evidence="24" key="2">
    <citation type="submission" date="2017-04" db="EMBL/GenBank/DDBJ databases">
        <title>Function of individual gut microbiota members based on whole genome sequencing of pure cultures obtained from chicken caecum.</title>
        <authorList>
            <person name="Medvecky M."/>
            <person name="Cejkova D."/>
            <person name="Polansky O."/>
            <person name="Karasova D."/>
            <person name="Kubasova T."/>
            <person name="Cizek A."/>
            <person name="Rychlik I."/>
        </authorList>
    </citation>
    <scope>NUCLEOTIDE SEQUENCE [LARGE SCALE GENOMIC DNA]</scope>
    <source>
        <strain evidence="24">An109</strain>
    </source>
</reference>
<keyword evidence="7" id="KW-0812">Transmembrane</keyword>
<feature type="domain" description="PDZ" evidence="8">
    <location>
        <begin position="91"/>
        <end position="161"/>
    </location>
</feature>
<dbReference type="EMBL" id="FOUM01000019">
    <property type="protein sequence ID" value="SFN08014.1"/>
    <property type="molecule type" value="Genomic_DNA"/>
</dbReference>
<dbReference type="EMBL" id="QRYV01000042">
    <property type="protein sequence ID" value="RGV11589.1"/>
    <property type="molecule type" value="Genomic_DNA"/>
</dbReference>
<evidence type="ECO:0000256" key="5">
    <source>
        <dbReference type="RuleBase" id="RU004404"/>
    </source>
</evidence>
<evidence type="ECO:0000313" key="30">
    <source>
        <dbReference type="Proteomes" id="UP000434604"/>
    </source>
</evidence>
<dbReference type="EMBL" id="QROO01000020">
    <property type="protein sequence ID" value="RHL35893.1"/>
    <property type="molecule type" value="Genomic_DNA"/>
</dbReference>
<evidence type="ECO:0000256" key="3">
    <source>
        <dbReference type="ARBA" id="ARBA00022801"/>
    </source>
</evidence>
<dbReference type="CDD" id="cd06782">
    <property type="entry name" value="cpPDZ_CPP-like"/>
    <property type="match status" value="1"/>
</dbReference>
<dbReference type="Gene3D" id="3.30.750.44">
    <property type="match status" value="1"/>
</dbReference>
<dbReference type="EMBL" id="WDEH01000073">
    <property type="protein sequence ID" value="KAB6130208.1"/>
    <property type="molecule type" value="Genomic_DNA"/>
</dbReference>
<dbReference type="Proteomes" id="UP000196036">
    <property type="component" value="Unassembled WGS sequence"/>
</dbReference>
<sequence>MSTKNSSRFTPVIIAVSVVVGILIGTFYAKHFAGNRLGIINGSSNKLNALLRIVDDQYVDTVNMADLVEKAMPQILAELDPHSTYIPAQNLEEVNSELEGSFSGIGIQFTIQNDTIHVNAVVQGGPSEKIGLMAGDRIVTVDDSLFVGKKVTNERAMRTLKGPKGSQVKLGIKRTGEKDLLHFNITRGDIPQNTVDAAYMLNDDIGYVKVSKFGRTSHVELLNALAQLNHKKCKGLIIDLRGNTGGYMEAAIRMVNEFLPEGKLIVYTQGRKYPRAEEFANGTGSCQKMPLVVLIDEGSASASEIFTGAIQDNDRGTVVGRRSFGKGLVQQPIDFSDGSAIRLTIARYYTPSGRCIQRPYESGKDRNYELDLYTRYEHGEFFSRDSIKQNESERYNTSLGRTVYGGGGIMPDIFVPQDTTGVTSYLSTVINRGLTIQFTFQYTDNNRKKLSQYETEEELLNYLRHQGLVEQFVRFADSKGVKRRNILIQKSYKLLEKNLFGNIIYNMLGLEAYLQYFNKTDATVIKGIEILEKGEAFPKAPVAVEEEEVTKDKKDGKKKRTAQAYSITEDPTRGFDYAKAAIS</sequence>
<evidence type="ECO:0000313" key="19">
    <source>
        <dbReference type="EMBL" id="RHL35893.1"/>
    </source>
</evidence>
<dbReference type="GO" id="GO:0006508">
    <property type="term" value="P:proteolysis"/>
    <property type="evidence" value="ECO:0007669"/>
    <property type="project" value="UniProtKB-KW"/>
</dbReference>
<dbReference type="PANTHER" id="PTHR32060">
    <property type="entry name" value="TAIL-SPECIFIC PROTEASE"/>
    <property type="match status" value="1"/>
</dbReference>
<evidence type="ECO:0000313" key="24">
    <source>
        <dbReference type="Proteomes" id="UP000196036"/>
    </source>
</evidence>
<dbReference type="Gene3D" id="2.30.42.10">
    <property type="match status" value="1"/>
</dbReference>
<dbReference type="EMBL" id="WDED01000032">
    <property type="protein sequence ID" value="KAB6144917.1"/>
    <property type="molecule type" value="Genomic_DNA"/>
</dbReference>
<evidence type="ECO:0000313" key="26">
    <source>
        <dbReference type="Proteomes" id="UP000283369"/>
    </source>
</evidence>
<dbReference type="EMBL" id="QROC01000026">
    <property type="protein sequence ID" value="RHK92512.1"/>
    <property type="molecule type" value="Genomic_DNA"/>
</dbReference>
<feature type="region of interest" description="Disordered" evidence="6">
    <location>
        <begin position="545"/>
        <end position="564"/>
    </location>
</feature>
<gene>
    <name evidence="15" type="ORF">B5E52_14820</name>
    <name evidence="19" type="ORF">DW027_15285</name>
    <name evidence="18" type="ORF">DW042_17395</name>
    <name evidence="17" type="ORF">DWW25_16795</name>
    <name evidence="16" type="ORF">DXD03_02550</name>
    <name evidence="9" type="ORF">F6S82_12765</name>
    <name evidence="12" type="ORF">GA398_18575</name>
    <name evidence="11" type="ORF">GA424_24800</name>
    <name evidence="10" type="ORF">GA560_07525</name>
    <name evidence="13" type="ORF">GAZ43_23420</name>
    <name evidence="14" type="ORF">LDZ35_20570</name>
    <name evidence="20" type="ORF">SAMN04487924_13838</name>
    <name evidence="21" type="ORF">SAMN05216250_11968</name>
</gene>
<evidence type="ECO:0000313" key="29">
    <source>
        <dbReference type="Proteomes" id="UP000327007"/>
    </source>
</evidence>
<keyword evidence="2 5" id="KW-0645">Protease</keyword>
<dbReference type="PANTHER" id="PTHR32060:SF30">
    <property type="entry name" value="CARBOXY-TERMINAL PROCESSING PROTEASE CTPA"/>
    <property type="match status" value="1"/>
</dbReference>
<evidence type="ECO:0000256" key="4">
    <source>
        <dbReference type="ARBA" id="ARBA00022825"/>
    </source>
</evidence>
<protein>
    <submittedName>
        <fullName evidence="20">C-terminal processing peptidase-3. Serine peptidase. MEROPS family S41A</fullName>
    </submittedName>
    <submittedName>
        <fullName evidence="15">Peptidase S41</fullName>
    </submittedName>
    <submittedName>
        <fullName evidence="19">S41 family peptidase</fullName>
    </submittedName>
</protein>
<dbReference type="Proteomes" id="UP000261210">
    <property type="component" value="Unassembled WGS sequence"/>
</dbReference>
<dbReference type="SUPFAM" id="SSF50156">
    <property type="entry name" value="PDZ domain-like"/>
    <property type="match status" value="1"/>
</dbReference>
<dbReference type="Proteomes" id="UP000183040">
    <property type="component" value="Unassembled WGS sequence"/>
</dbReference>
<keyword evidence="7" id="KW-0472">Membrane</keyword>
<reference evidence="30 31" key="7">
    <citation type="journal article" date="2019" name="Nat. Med.">
        <title>A library of human gut bacterial isolates paired with longitudinal multiomics data enables mechanistic microbiome research.</title>
        <authorList>
            <person name="Poyet M."/>
            <person name="Groussin M."/>
            <person name="Gibbons S.M."/>
            <person name="Avila-Pacheco J."/>
            <person name="Jiang X."/>
            <person name="Kearney S.M."/>
            <person name="Perrotta A.R."/>
            <person name="Berdy B."/>
            <person name="Zhao S."/>
            <person name="Lieberman T.D."/>
            <person name="Swanson P.K."/>
            <person name="Smith M."/>
            <person name="Roesemann S."/>
            <person name="Alexander J.E."/>
            <person name="Rich S.A."/>
            <person name="Livny J."/>
            <person name="Vlamakis H."/>
            <person name="Clish C."/>
            <person name="Bullock K."/>
            <person name="Deik A."/>
            <person name="Scott J."/>
            <person name="Pierce K.A."/>
            <person name="Xavier R.J."/>
            <person name="Alm E.J."/>
        </authorList>
    </citation>
    <scope>NUCLEOTIDE SEQUENCE [LARGE SCALE GENOMIC DNA]</scope>
    <source>
        <strain evidence="13 31">BIOML-A16</strain>
        <strain evidence="12 30">BIOML-A58</strain>
        <strain evidence="11 33">BIOML-A62</strain>
        <strain evidence="10 32">BIOML-A73</strain>
    </source>
</reference>
<dbReference type="InterPro" id="IPR005151">
    <property type="entry name" value="Tail-specific_protease"/>
</dbReference>
<dbReference type="InterPro" id="IPR001478">
    <property type="entry name" value="PDZ"/>
</dbReference>
<reference evidence="29" key="4">
    <citation type="journal article" date="2018" name="J. Anim. Genet.">
        <title>Acquired interbacterial defense systems protect against interspecies antagonism in the human gut microbiome.</title>
        <authorList>
            <person name="Ross B.D."/>
            <person name="Verster A.J."/>
            <person name="Radey M.C."/>
            <person name="Schmidtke D.T."/>
            <person name="Pope C.E."/>
            <person name="Hoffman L.R."/>
            <person name="Hajjar A."/>
            <person name="Peterson S.B."/>
            <person name="Borenstein E."/>
            <person name="Mougous J."/>
        </authorList>
    </citation>
    <scope>NUCLEOTIDE SEQUENCE [LARGE SCALE GENOMIC DNA]</scope>
    <source>
        <strain evidence="29">H204</strain>
    </source>
</reference>
<reference evidence="9" key="8">
    <citation type="submission" date="2019-09" db="EMBL/GenBank/DDBJ databases">
        <authorList>
            <person name="Ross B.D."/>
            <person name="Verster A.J."/>
            <person name="Radey M.C."/>
            <person name="Schmidtke D.T."/>
            <person name="Pope C.E."/>
            <person name="Hoffman L.R."/>
            <person name="Hajjar A.M."/>
            <person name="Peterson S.B."/>
            <person name="Borenstein E."/>
            <person name="Mougous J.D."/>
        </authorList>
    </citation>
    <scope>NUCLEOTIDE SEQUENCE</scope>
    <source>
        <strain evidence="9">H204</strain>
    </source>
</reference>
<dbReference type="Gene3D" id="3.90.226.10">
    <property type="entry name" value="2-enoyl-CoA Hydratase, Chain A, domain 1"/>
    <property type="match status" value="1"/>
</dbReference>
<dbReference type="GO" id="GO:0008236">
    <property type="term" value="F:serine-type peptidase activity"/>
    <property type="evidence" value="ECO:0007669"/>
    <property type="project" value="UniProtKB-KW"/>
</dbReference>
<dbReference type="Proteomes" id="UP000283369">
    <property type="component" value="Unassembled WGS sequence"/>
</dbReference>
<evidence type="ECO:0000256" key="2">
    <source>
        <dbReference type="ARBA" id="ARBA00022670"/>
    </source>
</evidence>
<evidence type="ECO:0000313" key="15">
    <source>
        <dbReference type="EMBL" id="OUQ65931.1"/>
    </source>
</evidence>
<dbReference type="EMBL" id="WDCP01000094">
    <property type="protein sequence ID" value="KAB6336204.1"/>
    <property type="molecule type" value="Genomic_DNA"/>
</dbReference>
<evidence type="ECO:0000256" key="6">
    <source>
        <dbReference type="SAM" id="MobiDB-lite"/>
    </source>
</evidence>
<evidence type="ECO:0000313" key="21">
    <source>
        <dbReference type="EMBL" id="SFN08014.1"/>
    </source>
</evidence>
<reference evidence="15" key="3">
    <citation type="journal article" date="2018" name="BMC Genomics">
        <title>Whole genome sequencing and function prediction of 133 gut anaerobes isolated from chicken caecum in pure cultures.</title>
        <authorList>
            <person name="Medvecky M."/>
            <person name="Cejkova D."/>
            <person name="Polansky O."/>
            <person name="Karasova D."/>
            <person name="Kubasova T."/>
            <person name="Cizek A."/>
            <person name="Rychlik I."/>
        </authorList>
    </citation>
    <scope>NUCLEOTIDE SEQUENCE</scope>
    <source>
        <strain evidence="15">An109</strain>
    </source>
</reference>
<evidence type="ECO:0000259" key="8">
    <source>
        <dbReference type="PROSITE" id="PS50106"/>
    </source>
</evidence>
<dbReference type="GO" id="GO:0030288">
    <property type="term" value="C:outer membrane-bounded periplasmic space"/>
    <property type="evidence" value="ECO:0007669"/>
    <property type="project" value="TreeGrafter"/>
</dbReference>
<evidence type="ECO:0000313" key="33">
    <source>
        <dbReference type="Proteomes" id="UP000487596"/>
    </source>
</evidence>
<dbReference type="Proteomes" id="UP000487596">
    <property type="component" value="Unassembled WGS sequence"/>
</dbReference>
<organism evidence="19 28">
    <name type="scientific">Bacteroides xylanisolvens</name>
    <dbReference type="NCBI Taxonomy" id="371601"/>
    <lineage>
        <taxon>Bacteria</taxon>
        <taxon>Pseudomonadati</taxon>
        <taxon>Bacteroidota</taxon>
        <taxon>Bacteroidia</taxon>
        <taxon>Bacteroidales</taxon>
        <taxon>Bacteroidaceae</taxon>
        <taxon>Bacteroides</taxon>
    </lineage>
</organism>
<dbReference type="EMBL" id="VYQC01000007">
    <property type="protein sequence ID" value="KAA9045690.1"/>
    <property type="molecule type" value="Genomic_DNA"/>
</dbReference>
<dbReference type="AlphaFoldDB" id="A0A174GQN8"/>
<dbReference type="Proteomes" id="UP000434604">
    <property type="component" value="Unassembled WGS sequence"/>
</dbReference>
<dbReference type="InterPro" id="IPR036034">
    <property type="entry name" value="PDZ_sf"/>
</dbReference>
<evidence type="ECO:0000313" key="18">
    <source>
        <dbReference type="EMBL" id="RHK92512.1"/>
    </source>
</evidence>
<evidence type="ECO:0000313" key="14">
    <source>
        <dbReference type="EMBL" id="MCA4525598.1"/>
    </source>
</evidence>
<dbReference type="InterPro" id="IPR029045">
    <property type="entry name" value="ClpP/crotonase-like_dom_sf"/>
</dbReference>
<name>A0A174GQN8_9BACE</name>
<evidence type="ECO:0000313" key="27">
    <source>
        <dbReference type="Proteomes" id="UP000284417"/>
    </source>
</evidence>
<evidence type="ECO:0000313" key="32">
    <source>
        <dbReference type="Proteomes" id="UP000474077"/>
    </source>
</evidence>
<dbReference type="Pfam" id="PF13180">
    <property type="entry name" value="PDZ_2"/>
    <property type="match status" value="1"/>
</dbReference>
<evidence type="ECO:0000313" key="13">
    <source>
        <dbReference type="EMBL" id="KAB6336204.1"/>
    </source>
</evidence>
<evidence type="ECO:0000313" key="25">
    <source>
        <dbReference type="Proteomes" id="UP000261210"/>
    </source>
</evidence>
<dbReference type="Proteomes" id="UP000284417">
    <property type="component" value="Unassembled WGS sequence"/>
</dbReference>
<dbReference type="GO" id="GO:0007165">
    <property type="term" value="P:signal transduction"/>
    <property type="evidence" value="ECO:0007669"/>
    <property type="project" value="TreeGrafter"/>
</dbReference>
<evidence type="ECO:0000313" key="31">
    <source>
        <dbReference type="Proteomes" id="UP000438288"/>
    </source>
</evidence>
<evidence type="ECO:0000256" key="7">
    <source>
        <dbReference type="SAM" id="Phobius"/>
    </source>
</evidence>
<evidence type="ECO:0000256" key="1">
    <source>
        <dbReference type="ARBA" id="ARBA00009179"/>
    </source>
</evidence>
<evidence type="ECO:0000313" key="28">
    <source>
        <dbReference type="Proteomes" id="UP000284495"/>
    </source>
</evidence>
<evidence type="ECO:0000313" key="17">
    <source>
        <dbReference type="EMBL" id="RGV11589.1"/>
    </source>
</evidence>